<comment type="caution">
    <text evidence="2">The sequence shown here is derived from an EMBL/GenBank/DDBJ whole genome shotgun (WGS) entry which is preliminary data.</text>
</comment>
<evidence type="ECO:0000259" key="1">
    <source>
        <dbReference type="Pfam" id="PF12773"/>
    </source>
</evidence>
<name>A0A399IHX0_9CLOT</name>
<sequence>MTLFFLIILAIIIYYTLIYGKNHKNILKIDESKKCPNCGNPVEKNFNVCPICKETLKKKCFNCGEIVDASWKYCPYCEANLRKGEEK</sequence>
<feature type="domain" description="DZANK-type" evidence="1">
    <location>
        <begin position="35"/>
        <end position="78"/>
    </location>
</feature>
<dbReference type="AlphaFoldDB" id="A0A399IHX0"/>
<gene>
    <name evidence="2" type="ORF">D2A34_23300</name>
</gene>
<reference evidence="2 3" key="1">
    <citation type="submission" date="2018-08" db="EMBL/GenBank/DDBJ databases">
        <title>Genome of Clostridium chromiireducens C1, DSM12136.</title>
        <authorList>
            <person name="Xing M."/>
            <person name="Wei Y."/>
            <person name="Ang E.L."/>
            <person name="Zhao H."/>
            <person name="Zhang Y."/>
        </authorList>
    </citation>
    <scope>NUCLEOTIDE SEQUENCE [LARGE SCALE GENOMIC DNA]</scope>
    <source>
        <strain evidence="2 3">C1</strain>
    </source>
</reference>
<dbReference type="InterPro" id="IPR025874">
    <property type="entry name" value="DZR"/>
</dbReference>
<evidence type="ECO:0000313" key="3">
    <source>
        <dbReference type="Proteomes" id="UP000265930"/>
    </source>
</evidence>
<accession>A0A399IHX0</accession>
<dbReference type="Pfam" id="PF12773">
    <property type="entry name" value="DZR"/>
    <property type="match status" value="1"/>
</dbReference>
<dbReference type="RefSeq" id="WP_119368072.1">
    <property type="nucleotide sequence ID" value="NZ_QXDJ01000007.1"/>
</dbReference>
<proteinExistence type="predicted"/>
<protein>
    <submittedName>
        <fullName evidence="2">Zinc ribbon domain-containing protein</fullName>
    </submittedName>
</protein>
<dbReference type="EMBL" id="QXDJ01000007">
    <property type="protein sequence ID" value="RII32595.1"/>
    <property type="molecule type" value="Genomic_DNA"/>
</dbReference>
<evidence type="ECO:0000313" key="2">
    <source>
        <dbReference type="EMBL" id="RII32595.1"/>
    </source>
</evidence>
<dbReference type="Proteomes" id="UP000265930">
    <property type="component" value="Unassembled WGS sequence"/>
</dbReference>
<organism evidence="2 3">
    <name type="scientific">Clostridium chromiireducens</name>
    <dbReference type="NCBI Taxonomy" id="225345"/>
    <lineage>
        <taxon>Bacteria</taxon>
        <taxon>Bacillati</taxon>
        <taxon>Bacillota</taxon>
        <taxon>Clostridia</taxon>
        <taxon>Eubacteriales</taxon>
        <taxon>Clostridiaceae</taxon>
        <taxon>Clostridium</taxon>
    </lineage>
</organism>